<dbReference type="PANTHER" id="PTHR30086">
    <property type="entry name" value="ARGININE EXPORTER PROTEIN ARGO"/>
    <property type="match status" value="1"/>
</dbReference>
<protein>
    <submittedName>
        <fullName evidence="7">LysE family translocator</fullName>
    </submittedName>
</protein>
<comment type="caution">
    <text evidence="7">The sequence shown here is derived from an EMBL/GenBank/DDBJ whole genome shotgun (WGS) entry which is preliminary data.</text>
</comment>
<proteinExistence type="predicted"/>
<dbReference type="InterPro" id="IPR001123">
    <property type="entry name" value="LeuE-type"/>
</dbReference>
<dbReference type="Pfam" id="PF01810">
    <property type="entry name" value="LysE"/>
    <property type="match status" value="1"/>
</dbReference>
<evidence type="ECO:0000256" key="1">
    <source>
        <dbReference type="ARBA" id="ARBA00004651"/>
    </source>
</evidence>
<keyword evidence="8" id="KW-1185">Reference proteome</keyword>
<sequence>MSLYGLLVFSAVYLLAVASPGPGVAAVVARSLAKGTRGAPAFIAGFLVGDLIWFAFAATGLAALAQSAHTVFVVVKYAGAAYLLFLAYKLWTAPAKPVSDEGPDLEEKGQKPFQLFLGSLALTLANPKTMVFFLALLPTVVPLEKITLIGFAEMVVAIVFLLPLTLGAYVVLAARARRVFKSATAIRRINRGTGAAMACAAVAVATR</sequence>
<feature type="transmembrane region" description="Helical" evidence="6">
    <location>
        <begin position="71"/>
        <end position="91"/>
    </location>
</feature>
<dbReference type="EMBL" id="JBHSDU010000003">
    <property type="protein sequence ID" value="MFC4311437.1"/>
    <property type="molecule type" value="Genomic_DNA"/>
</dbReference>
<dbReference type="RefSeq" id="WP_380599781.1">
    <property type="nucleotide sequence ID" value="NZ_JBHSDU010000003.1"/>
</dbReference>
<keyword evidence="3 6" id="KW-0812">Transmembrane</keyword>
<evidence type="ECO:0000256" key="4">
    <source>
        <dbReference type="ARBA" id="ARBA00022989"/>
    </source>
</evidence>
<keyword evidence="5 6" id="KW-0472">Membrane</keyword>
<evidence type="ECO:0000256" key="2">
    <source>
        <dbReference type="ARBA" id="ARBA00022475"/>
    </source>
</evidence>
<accession>A0ABV8SVC5</accession>
<reference evidence="8" key="1">
    <citation type="journal article" date="2019" name="Int. J. Syst. Evol. Microbiol.">
        <title>The Global Catalogue of Microorganisms (GCM) 10K type strain sequencing project: providing services to taxonomists for standard genome sequencing and annotation.</title>
        <authorList>
            <consortium name="The Broad Institute Genomics Platform"/>
            <consortium name="The Broad Institute Genome Sequencing Center for Infectious Disease"/>
            <person name="Wu L."/>
            <person name="Ma J."/>
        </authorList>
    </citation>
    <scope>NUCLEOTIDE SEQUENCE [LARGE SCALE GENOMIC DNA]</scope>
    <source>
        <strain evidence="8">CGMCC 1.10759</strain>
    </source>
</reference>
<evidence type="ECO:0000313" key="7">
    <source>
        <dbReference type="EMBL" id="MFC4311437.1"/>
    </source>
</evidence>
<gene>
    <name evidence="7" type="ORF">ACFPN2_20220</name>
</gene>
<comment type="subcellular location">
    <subcellularLocation>
        <location evidence="1">Cell membrane</location>
        <topology evidence="1">Multi-pass membrane protein</topology>
    </subcellularLocation>
</comment>
<keyword evidence="4 6" id="KW-1133">Transmembrane helix</keyword>
<evidence type="ECO:0000256" key="3">
    <source>
        <dbReference type="ARBA" id="ARBA00022692"/>
    </source>
</evidence>
<feature type="transmembrane region" description="Helical" evidence="6">
    <location>
        <begin position="41"/>
        <end position="64"/>
    </location>
</feature>
<name>A0ABV8SVC5_9GAMM</name>
<dbReference type="Proteomes" id="UP001595904">
    <property type="component" value="Unassembled WGS sequence"/>
</dbReference>
<evidence type="ECO:0000313" key="8">
    <source>
        <dbReference type="Proteomes" id="UP001595904"/>
    </source>
</evidence>
<keyword evidence="2" id="KW-1003">Cell membrane</keyword>
<evidence type="ECO:0000256" key="5">
    <source>
        <dbReference type="ARBA" id="ARBA00023136"/>
    </source>
</evidence>
<feature type="transmembrane region" description="Helical" evidence="6">
    <location>
        <begin position="146"/>
        <end position="172"/>
    </location>
</feature>
<evidence type="ECO:0000256" key="6">
    <source>
        <dbReference type="SAM" id="Phobius"/>
    </source>
</evidence>
<dbReference type="PANTHER" id="PTHR30086:SF20">
    <property type="entry name" value="ARGININE EXPORTER PROTEIN ARGO-RELATED"/>
    <property type="match status" value="1"/>
</dbReference>
<organism evidence="7 8">
    <name type="scientific">Steroidobacter flavus</name>
    <dbReference type="NCBI Taxonomy" id="1842136"/>
    <lineage>
        <taxon>Bacteria</taxon>
        <taxon>Pseudomonadati</taxon>
        <taxon>Pseudomonadota</taxon>
        <taxon>Gammaproteobacteria</taxon>
        <taxon>Steroidobacterales</taxon>
        <taxon>Steroidobacteraceae</taxon>
        <taxon>Steroidobacter</taxon>
    </lineage>
</organism>